<keyword evidence="2" id="KW-1185">Reference proteome</keyword>
<evidence type="ECO:0000313" key="2">
    <source>
        <dbReference type="Proteomes" id="UP000247409"/>
    </source>
</evidence>
<dbReference type="EMBL" id="NBIV01000089">
    <property type="protein sequence ID" value="PXF44498.1"/>
    <property type="molecule type" value="Genomic_DNA"/>
</dbReference>
<dbReference type="AlphaFoldDB" id="A0A2V3IQW5"/>
<reference evidence="1 2" key="1">
    <citation type="journal article" date="2018" name="Mol. Biol. Evol.">
        <title>Analysis of the draft genome of the red seaweed Gracilariopsis chorda provides insights into genome size evolution in Rhodophyta.</title>
        <authorList>
            <person name="Lee J."/>
            <person name="Yang E.C."/>
            <person name="Graf L."/>
            <person name="Yang J.H."/>
            <person name="Qiu H."/>
            <person name="Zel Zion U."/>
            <person name="Chan C.X."/>
            <person name="Stephens T.G."/>
            <person name="Weber A.P.M."/>
            <person name="Boo G.H."/>
            <person name="Boo S.M."/>
            <person name="Kim K.M."/>
            <person name="Shin Y."/>
            <person name="Jung M."/>
            <person name="Lee S.J."/>
            <person name="Yim H.S."/>
            <person name="Lee J.H."/>
            <person name="Bhattacharya D."/>
            <person name="Yoon H.S."/>
        </authorList>
    </citation>
    <scope>NUCLEOTIDE SEQUENCE [LARGE SCALE GENOMIC DNA]</scope>
    <source>
        <strain evidence="1 2">SKKU-2015</strain>
        <tissue evidence="1">Whole body</tissue>
    </source>
</reference>
<dbReference type="OrthoDB" id="9992337at2759"/>
<proteinExistence type="predicted"/>
<dbReference type="Proteomes" id="UP000247409">
    <property type="component" value="Unassembled WGS sequence"/>
</dbReference>
<organism evidence="1 2">
    <name type="scientific">Gracilariopsis chorda</name>
    <dbReference type="NCBI Taxonomy" id="448386"/>
    <lineage>
        <taxon>Eukaryota</taxon>
        <taxon>Rhodophyta</taxon>
        <taxon>Florideophyceae</taxon>
        <taxon>Rhodymeniophycidae</taxon>
        <taxon>Gracilariales</taxon>
        <taxon>Gracilariaceae</taxon>
        <taxon>Gracilariopsis</taxon>
    </lineage>
</organism>
<sequence>MTPPTVEISYAPWPVADTRDQPSIRDDVRRVIYENAFRPSHTHYTLVDDIYNLFLIQTSQTHSDDLQERFRSALGRVLRPPSTAGSYAQSYKADVRRWRGYISFVSDRCEYIDVKETVRRLKRQNAVRRREFARHSDSVKQLRLVRKQRRESVTADGDLQQRISPMPLSFRYVDEFLDLNCAEDLTRLKIFPNGKELAESMSAYAAVRHYLVKHAPNHEQQDGVLSFSSPNVLLVAVGDGVTPRTAALFAFRTSWNCISIDPQMRKGGWDDVKNLRTHTARVQDVVIDVVDDQRVVVVMWHCHTSITDAISCLRFSGGNRDSKCLRRRVAVVSCACCNYDAVQKVMPDGSAPDAEFEDTGVPGLMRTVRVWKFWN</sequence>
<protein>
    <submittedName>
        <fullName evidence="1">Uncharacterized protein</fullName>
    </submittedName>
</protein>
<comment type="caution">
    <text evidence="1">The sequence shown here is derived from an EMBL/GenBank/DDBJ whole genome shotgun (WGS) entry which is preliminary data.</text>
</comment>
<accession>A0A2V3IQW5</accession>
<name>A0A2V3IQW5_9FLOR</name>
<evidence type="ECO:0000313" key="1">
    <source>
        <dbReference type="EMBL" id="PXF44498.1"/>
    </source>
</evidence>
<gene>
    <name evidence="1" type="ORF">BWQ96_05770</name>
</gene>